<dbReference type="SUPFAM" id="SSF46785">
    <property type="entry name" value="Winged helix' DNA-binding domain"/>
    <property type="match status" value="1"/>
</dbReference>
<dbReference type="SUPFAM" id="SSF53850">
    <property type="entry name" value="Periplasmic binding protein-like II"/>
    <property type="match status" value="1"/>
</dbReference>
<protein>
    <submittedName>
        <fullName evidence="6">LysR family transcriptional regulator</fullName>
    </submittedName>
</protein>
<dbReference type="STRING" id="1475481.GCA_000953855_01244"/>
<gene>
    <name evidence="6" type="ORF">MBSD_n1227</name>
</gene>
<dbReference type="InterPro" id="IPR050176">
    <property type="entry name" value="LTTR"/>
</dbReference>
<dbReference type="InterPro" id="IPR000847">
    <property type="entry name" value="LysR_HTH_N"/>
</dbReference>
<dbReference type="Proteomes" id="UP000253740">
    <property type="component" value="Unassembled WGS sequence"/>
</dbReference>
<dbReference type="PANTHER" id="PTHR30579">
    <property type="entry name" value="TRANSCRIPTIONAL REGULATOR"/>
    <property type="match status" value="1"/>
</dbReference>
<evidence type="ECO:0000313" key="6">
    <source>
        <dbReference type="EMBL" id="GAP65925.1"/>
    </source>
</evidence>
<dbReference type="InterPro" id="IPR036388">
    <property type="entry name" value="WH-like_DNA-bd_sf"/>
</dbReference>
<proteinExistence type="inferred from homology"/>
<dbReference type="GO" id="GO:0003677">
    <property type="term" value="F:DNA binding"/>
    <property type="evidence" value="ECO:0007669"/>
    <property type="project" value="UniProtKB-KW"/>
</dbReference>
<dbReference type="InterPro" id="IPR036390">
    <property type="entry name" value="WH_DNA-bd_sf"/>
</dbReference>
<sequence length="298" mass="30983">MIGMRRIHFDLDVLRSFALGIELGSFAKAAERLGRSTSAVSAQLRKLEDQAGAPLLRKAGRGLALTDAGETLLGYARRLLDLNDEAAAAVRGVELEGWVRLGLQEDFGEGLLPEVLGRFARAHPRVRVEVRIARNAELLERVAAGRLDLALAWDAGAVGAHAERVGEVPMRWIGAAGAPPAGGRDGEPLPLVVLEAPCLLRSAAIAALDRAGLPWRIAFTSASLAGTWAAVAAGLGVSVRTPLGLPGSVRALAAGEAGLPALPMLGLGLHRAEAQPPAAVSRLAALILQSLEGLLHSA</sequence>
<evidence type="ECO:0000259" key="5">
    <source>
        <dbReference type="PROSITE" id="PS50931"/>
    </source>
</evidence>
<evidence type="ECO:0000313" key="7">
    <source>
        <dbReference type="Proteomes" id="UP000253740"/>
    </source>
</evidence>
<keyword evidence="4" id="KW-0804">Transcription</keyword>
<accession>A0A0K8QLX2</accession>
<comment type="similarity">
    <text evidence="1">Belongs to the LysR transcriptional regulatory family.</text>
</comment>
<name>A0A0K8QLX2_9GAMM</name>
<dbReference type="EMBL" id="DF970178">
    <property type="protein sequence ID" value="GAP65925.1"/>
    <property type="molecule type" value="Genomic_DNA"/>
</dbReference>
<dbReference type="Gene3D" id="3.40.190.10">
    <property type="entry name" value="Periplasmic binding protein-like II"/>
    <property type="match status" value="2"/>
</dbReference>
<dbReference type="Pfam" id="PF00126">
    <property type="entry name" value="HTH_1"/>
    <property type="match status" value="1"/>
</dbReference>
<dbReference type="InterPro" id="IPR005119">
    <property type="entry name" value="LysR_subst-bd"/>
</dbReference>
<evidence type="ECO:0000256" key="2">
    <source>
        <dbReference type="ARBA" id="ARBA00023015"/>
    </source>
</evidence>
<evidence type="ECO:0000256" key="1">
    <source>
        <dbReference type="ARBA" id="ARBA00009437"/>
    </source>
</evidence>
<dbReference type="Pfam" id="PF03466">
    <property type="entry name" value="LysR_substrate"/>
    <property type="match status" value="1"/>
</dbReference>
<keyword evidence="3" id="KW-0238">DNA-binding</keyword>
<dbReference type="AlphaFoldDB" id="A0A0K8QLX2"/>
<feature type="domain" description="HTH lysR-type" evidence="5">
    <location>
        <begin position="9"/>
        <end position="66"/>
    </location>
</feature>
<keyword evidence="2" id="KW-0805">Transcription regulation</keyword>
<dbReference type="GO" id="GO:0003700">
    <property type="term" value="F:DNA-binding transcription factor activity"/>
    <property type="evidence" value="ECO:0007669"/>
    <property type="project" value="InterPro"/>
</dbReference>
<dbReference type="Gene3D" id="1.10.10.10">
    <property type="entry name" value="Winged helix-like DNA-binding domain superfamily/Winged helix DNA-binding domain"/>
    <property type="match status" value="1"/>
</dbReference>
<keyword evidence="7" id="KW-1185">Reference proteome</keyword>
<evidence type="ECO:0000256" key="3">
    <source>
        <dbReference type="ARBA" id="ARBA00023125"/>
    </source>
</evidence>
<dbReference type="PROSITE" id="PS50931">
    <property type="entry name" value="HTH_LYSR"/>
    <property type="match status" value="1"/>
</dbReference>
<organism evidence="6">
    <name type="scientific">Mizugakiibacter sediminis</name>
    <dbReference type="NCBI Taxonomy" id="1475481"/>
    <lineage>
        <taxon>Bacteria</taxon>
        <taxon>Pseudomonadati</taxon>
        <taxon>Pseudomonadota</taxon>
        <taxon>Gammaproteobacteria</taxon>
        <taxon>Lysobacterales</taxon>
        <taxon>Rhodanobacteraceae</taxon>
        <taxon>Mizugakiibacter</taxon>
    </lineage>
</organism>
<dbReference type="PANTHER" id="PTHR30579:SF7">
    <property type="entry name" value="HTH-TYPE TRANSCRIPTIONAL REGULATOR LRHA-RELATED"/>
    <property type="match status" value="1"/>
</dbReference>
<reference evidence="6" key="1">
    <citation type="submission" date="2015-08" db="EMBL/GenBank/DDBJ databases">
        <title>Complete DNA Sequence of Pseudomonas syringae pv. actinidiae, the Causal Agent of Kiwifruit Canker Disease.</title>
        <authorList>
            <person name="Rikkerink E.H.A."/>
            <person name="Fineran P.C."/>
        </authorList>
    </citation>
    <scope>NUCLEOTIDE SEQUENCE</scope>
    <source>
        <strain evidence="6">SkMP5</strain>
    </source>
</reference>
<evidence type="ECO:0000256" key="4">
    <source>
        <dbReference type="ARBA" id="ARBA00023163"/>
    </source>
</evidence>